<accession>A0ABT9W3X7</accession>
<dbReference type="RefSeq" id="WP_307397058.1">
    <property type="nucleotide sequence ID" value="NZ_BAAADK010000049.1"/>
</dbReference>
<evidence type="ECO:0000313" key="2">
    <source>
        <dbReference type="Proteomes" id="UP001235840"/>
    </source>
</evidence>
<protein>
    <submittedName>
        <fullName evidence="1">DNA-directed RNA polymerase subunit RPC12/RpoP</fullName>
    </submittedName>
</protein>
<dbReference type="EMBL" id="JAUSTY010000020">
    <property type="protein sequence ID" value="MDQ0167825.1"/>
    <property type="molecule type" value="Genomic_DNA"/>
</dbReference>
<organism evidence="1 2">
    <name type="scientific">Caldalkalibacillus horti</name>
    <dbReference type="NCBI Taxonomy" id="77523"/>
    <lineage>
        <taxon>Bacteria</taxon>
        <taxon>Bacillati</taxon>
        <taxon>Bacillota</taxon>
        <taxon>Bacilli</taxon>
        <taxon>Bacillales</taxon>
        <taxon>Bacillaceae</taxon>
        <taxon>Caldalkalibacillus</taxon>
    </lineage>
</organism>
<name>A0ABT9W3X7_9BACI</name>
<keyword evidence="1" id="KW-0804">Transcription</keyword>
<comment type="caution">
    <text evidence="1">The sequence shown here is derived from an EMBL/GenBank/DDBJ whole genome shotgun (WGS) entry which is preliminary data.</text>
</comment>
<proteinExistence type="predicted"/>
<dbReference type="GO" id="GO:0000428">
    <property type="term" value="C:DNA-directed RNA polymerase complex"/>
    <property type="evidence" value="ECO:0007669"/>
    <property type="project" value="UniProtKB-KW"/>
</dbReference>
<reference evidence="1 2" key="1">
    <citation type="submission" date="2023-07" db="EMBL/GenBank/DDBJ databases">
        <title>Genomic Encyclopedia of Type Strains, Phase IV (KMG-IV): sequencing the most valuable type-strain genomes for metagenomic binning, comparative biology and taxonomic classification.</title>
        <authorList>
            <person name="Goeker M."/>
        </authorList>
    </citation>
    <scope>NUCLEOTIDE SEQUENCE [LARGE SCALE GENOMIC DNA]</scope>
    <source>
        <strain evidence="1 2">DSM 12751</strain>
    </source>
</reference>
<sequence>MSMCPTCNGMVSIHIPCPQCNTLMLDHGRISDYYAPYSPYREVDHIKMTEPALEATSSVSSCLHYISCPHCSVEGTVSIEEVEN</sequence>
<keyword evidence="1" id="KW-0240">DNA-directed RNA polymerase</keyword>
<keyword evidence="2" id="KW-1185">Reference proteome</keyword>
<dbReference type="Proteomes" id="UP001235840">
    <property type="component" value="Unassembled WGS sequence"/>
</dbReference>
<gene>
    <name evidence="1" type="ORF">J2S11_003754</name>
</gene>
<evidence type="ECO:0000313" key="1">
    <source>
        <dbReference type="EMBL" id="MDQ0167825.1"/>
    </source>
</evidence>